<reference evidence="10" key="1">
    <citation type="journal article" date="2019" name="Int. J. Syst. Evol. Microbiol.">
        <title>The Global Catalogue of Microorganisms (GCM) 10K type strain sequencing project: providing services to taxonomists for standard genome sequencing and annotation.</title>
        <authorList>
            <consortium name="The Broad Institute Genomics Platform"/>
            <consortium name="The Broad Institute Genome Sequencing Center for Infectious Disease"/>
            <person name="Wu L."/>
            <person name="Ma J."/>
        </authorList>
    </citation>
    <scope>NUCLEOTIDE SEQUENCE [LARGE SCALE GENOMIC DNA]</scope>
    <source>
        <strain evidence="10">JCM 14545</strain>
    </source>
</reference>
<evidence type="ECO:0000256" key="2">
    <source>
        <dbReference type="ARBA" id="ARBA00022475"/>
    </source>
</evidence>
<organism evidence="9 10">
    <name type="scientific">Amycolatopsis minnesotensis</name>
    <dbReference type="NCBI Taxonomy" id="337894"/>
    <lineage>
        <taxon>Bacteria</taxon>
        <taxon>Bacillati</taxon>
        <taxon>Actinomycetota</taxon>
        <taxon>Actinomycetes</taxon>
        <taxon>Pseudonocardiales</taxon>
        <taxon>Pseudonocardiaceae</taxon>
        <taxon>Amycolatopsis</taxon>
    </lineage>
</organism>
<keyword evidence="5 7" id="KW-0472">Membrane</keyword>
<sequence>MRGLLLSEALVLGVAGTGIGVPLGLAAMRFQSWLLTDLGFLPPDFTPRWQPWILGVSAGAGVGVALVGVLAASRRAAKVRPLDAVRETGTATRVMTAPRWFFGILFAAGATALMIVSRIVPGDGVIPITLFVGITGAIAMSAFSPLVVPIAGRLAGFLLRGSTIGLLAQANLRDGVRRSASTAAPLLVLVALLVSQAGTLGSIAEATRGEQERAIAGDLVVDSTGAAAQRIAGLPGVETASTEVGLTMPVLAEVGDGKPKTKEFRGSVLAVDPVAYQRTHPRPPAEGSLADLHGDTIAVGPKRSGERGLAVGAVVRARTARGEVPLRVVAALAPTMNGGASFLVPREVAGADVLAAGKASTIVRAAPGADVGALASRIRAEGAGNPAGVAAAVAAKADGQRATNSGIMAVLMGLAGLYALVAVVNAVVIAAAERRREFAVARMTGLSRAQVVRMAVVESWVVTAIGLALGCLAASGTLFAIGSATGRITGVAAVAVPWELLGAVVAGAFAVVGVTSLWSGIAATRPRPVTLAASRE</sequence>
<feature type="domain" description="ABC3 transporter permease C-terminal" evidence="8">
    <location>
        <begin position="410"/>
        <end position="525"/>
    </location>
</feature>
<dbReference type="Pfam" id="PF02687">
    <property type="entry name" value="FtsX"/>
    <property type="match status" value="2"/>
</dbReference>
<keyword evidence="4 7" id="KW-1133">Transmembrane helix</keyword>
<comment type="similarity">
    <text evidence="6">Belongs to the ABC-4 integral membrane protein family.</text>
</comment>
<evidence type="ECO:0000313" key="10">
    <source>
        <dbReference type="Proteomes" id="UP001501116"/>
    </source>
</evidence>
<comment type="caution">
    <text evidence="9">The sequence shown here is derived from an EMBL/GenBank/DDBJ whole genome shotgun (WGS) entry which is preliminary data.</text>
</comment>
<dbReference type="InterPro" id="IPR003838">
    <property type="entry name" value="ABC3_permease_C"/>
</dbReference>
<evidence type="ECO:0000256" key="3">
    <source>
        <dbReference type="ARBA" id="ARBA00022692"/>
    </source>
</evidence>
<proteinExistence type="inferred from homology"/>
<feature type="transmembrane region" description="Helical" evidence="7">
    <location>
        <begin position="100"/>
        <end position="120"/>
    </location>
</feature>
<accession>A0ABP5BTD8</accession>
<evidence type="ECO:0000256" key="4">
    <source>
        <dbReference type="ARBA" id="ARBA00022989"/>
    </source>
</evidence>
<evidence type="ECO:0000256" key="1">
    <source>
        <dbReference type="ARBA" id="ARBA00004651"/>
    </source>
</evidence>
<feature type="transmembrane region" description="Helical" evidence="7">
    <location>
        <begin position="183"/>
        <end position="204"/>
    </location>
</feature>
<feature type="domain" description="ABC3 transporter permease C-terminal" evidence="8">
    <location>
        <begin position="1"/>
        <end position="79"/>
    </location>
</feature>
<dbReference type="InterPro" id="IPR050250">
    <property type="entry name" value="Macrolide_Exporter_MacB"/>
</dbReference>
<dbReference type="RefSeq" id="WP_344415783.1">
    <property type="nucleotide sequence ID" value="NZ_BAAANN010000006.1"/>
</dbReference>
<dbReference type="PANTHER" id="PTHR30572:SF4">
    <property type="entry name" value="ABC TRANSPORTER PERMEASE YTRF"/>
    <property type="match status" value="1"/>
</dbReference>
<protein>
    <recommendedName>
        <fullName evidence="8">ABC3 transporter permease C-terminal domain-containing protein</fullName>
    </recommendedName>
</protein>
<dbReference type="Proteomes" id="UP001501116">
    <property type="component" value="Unassembled WGS sequence"/>
</dbReference>
<feature type="transmembrane region" description="Helical" evidence="7">
    <location>
        <begin position="451"/>
        <end position="480"/>
    </location>
</feature>
<dbReference type="EMBL" id="BAAANN010000006">
    <property type="protein sequence ID" value="GAA1950627.1"/>
    <property type="molecule type" value="Genomic_DNA"/>
</dbReference>
<feature type="transmembrane region" description="Helical" evidence="7">
    <location>
        <begin position="406"/>
        <end position="430"/>
    </location>
</feature>
<feature type="transmembrane region" description="Helical" evidence="7">
    <location>
        <begin position="500"/>
        <end position="521"/>
    </location>
</feature>
<evidence type="ECO:0000256" key="7">
    <source>
        <dbReference type="SAM" id="Phobius"/>
    </source>
</evidence>
<name>A0ABP5BTD8_9PSEU</name>
<evidence type="ECO:0000259" key="8">
    <source>
        <dbReference type="Pfam" id="PF02687"/>
    </source>
</evidence>
<keyword evidence="3 7" id="KW-0812">Transmembrane</keyword>
<dbReference type="PANTHER" id="PTHR30572">
    <property type="entry name" value="MEMBRANE COMPONENT OF TRANSPORTER-RELATED"/>
    <property type="match status" value="1"/>
</dbReference>
<gene>
    <name evidence="9" type="ORF">GCM10009754_19140</name>
</gene>
<keyword evidence="10" id="KW-1185">Reference proteome</keyword>
<feature type="transmembrane region" description="Helical" evidence="7">
    <location>
        <begin position="126"/>
        <end position="151"/>
    </location>
</feature>
<evidence type="ECO:0000256" key="6">
    <source>
        <dbReference type="ARBA" id="ARBA00038076"/>
    </source>
</evidence>
<evidence type="ECO:0000313" key="9">
    <source>
        <dbReference type="EMBL" id="GAA1950627.1"/>
    </source>
</evidence>
<feature type="transmembrane region" description="Helical" evidence="7">
    <location>
        <begin position="50"/>
        <end position="72"/>
    </location>
</feature>
<evidence type="ECO:0000256" key="5">
    <source>
        <dbReference type="ARBA" id="ARBA00023136"/>
    </source>
</evidence>
<keyword evidence="2" id="KW-1003">Cell membrane</keyword>
<comment type="subcellular location">
    <subcellularLocation>
        <location evidence="1">Cell membrane</location>
        <topology evidence="1">Multi-pass membrane protein</topology>
    </subcellularLocation>
</comment>